<dbReference type="AlphaFoldDB" id="Q3IGR5"/>
<protein>
    <submittedName>
        <fullName evidence="2">Uncharacterized protein</fullName>
    </submittedName>
</protein>
<evidence type="ECO:0000313" key="2">
    <source>
        <dbReference type="EMBL" id="CAI86668.1"/>
    </source>
</evidence>
<feature type="transmembrane region" description="Helical" evidence="1">
    <location>
        <begin position="29"/>
        <end position="48"/>
    </location>
</feature>
<name>Q3IGR5_PSET1</name>
<dbReference type="HOGENOM" id="CLU_197282_0_0_6"/>
<gene>
    <name evidence="2" type="ordered locus">PSHAa1595</name>
</gene>
<accession>Q3IGR5</accession>
<evidence type="ECO:0000313" key="3">
    <source>
        <dbReference type="Proteomes" id="UP000006843"/>
    </source>
</evidence>
<dbReference type="PATRIC" id="fig|326442.8.peg.1543"/>
<proteinExistence type="predicted"/>
<keyword evidence="1" id="KW-1133">Transmembrane helix</keyword>
<dbReference type="KEGG" id="pha:PSHAa1595"/>
<keyword evidence="1" id="KW-0472">Membrane</keyword>
<sequence>MGYIIVIAIWALIAFAGWRVFTRAGFKGWMGFLFLIPIVNFIALLYLAHKDWPIENTQN</sequence>
<dbReference type="EMBL" id="CR954246">
    <property type="protein sequence ID" value="CAI86668.1"/>
    <property type="molecule type" value="Genomic_DNA"/>
</dbReference>
<evidence type="ECO:0000256" key="1">
    <source>
        <dbReference type="SAM" id="Phobius"/>
    </source>
</evidence>
<dbReference type="BioCyc" id="PHAL326442:PSHA_RS07820-MONOMER"/>
<organism evidence="2 3">
    <name type="scientific">Pseudoalteromonas translucida (strain TAC 125)</name>
    <dbReference type="NCBI Taxonomy" id="326442"/>
    <lineage>
        <taxon>Bacteria</taxon>
        <taxon>Pseudomonadati</taxon>
        <taxon>Pseudomonadota</taxon>
        <taxon>Gammaproteobacteria</taxon>
        <taxon>Alteromonadales</taxon>
        <taxon>Pseudoalteromonadaceae</taxon>
        <taxon>Pseudoalteromonas</taxon>
    </lineage>
</organism>
<dbReference type="Proteomes" id="UP000006843">
    <property type="component" value="Chromosome I"/>
</dbReference>
<keyword evidence="3" id="KW-1185">Reference proteome</keyword>
<keyword evidence="1" id="KW-0812">Transmembrane</keyword>
<reference evidence="2 3" key="1">
    <citation type="journal article" date="2005" name="Genome Res.">
        <title>Coping with cold: the genome of the versatile marine Antarctica bacterium Pseudoalteromonas haloplanktis TAC125.</title>
        <authorList>
            <person name="Medigue C."/>
            <person name="Krin E."/>
            <person name="Pascal G."/>
            <person name="Barbe V."/>
            <person name="Bernsel A."/>
            <person name="Bertin P."/>
            <person name="Cheung F."/>
            <person name="Cruveiller S."/>
            <person name="Damico S."/>
            <person name="Duilio A."/>
            <person name="Fang G."/>
            <person name="Feller G."/>
            <person name="Mangenot S."/>
            <person name="Marino G."/>
            <person name="Nilsson J."/>
            <person name="Parilli E."/>
            <person name="Rocha E."/>
            <person name="Rouy Z."/>
            <person name="Sekowska A."/>
            <person name="Tutino M.L."/>
            <person name="Vallenet D."/>
            <person name="von Heijne G."/>
            <person name="Danchin A."/>
        </authorList>
    </citation>
    <scope>NUCLEOTIDE SEQUENCE [LARGE SCALE GENOMIC DNA]</scope>
    <source>
        <strain evidence="3">TAC 125</strain>
    </source>
</reference>
<dbReference type="STRING" id="326442.PSHAa1595"/>